<organism evidence="2 3">
    <name type="scientific">Micavibrio aeruginosavorus</name>
    <dbReference type="NCBI Taxonomy" id="349221"/>
    <lineage>
        <taxon>Bacteria</taxon>
        <taxon>Pseudomonadati</taxon>
        <taxon>Bdellovibrionota</taxon>
        <taxon>Bdellovibrionia</taxon>
        <taxon>Bdellovibrionales</taxon>
        <taxon>Pseudobdellovibrionaceae</taxon>
        <taxon>Micavibrio</taxon>
    </lineage>
</organism>
<comment type="caution">
    <text evidence="2">The sequence shown here is derived from an EMBL/GenBank/DDBJ whole genome shotgun (WGS) entry which is preliminary data.</text>
</comment>
<keyword evidence="1" id="KW-1133">Transmembrane helix</keyword>
<proteinExistence type="predicted"/>
<keyword evidence="1" id="KW-0812">Transmembrane</keyword>
<reference evidence="2 3" key="1">
    <citation type="submission" date="2017-08" db="EMBL/GenBank/DDBJ databases">
        <title>Infants hospitalized years apart are colonized by the same room-sourced microbial strains.</title>
        <authorList>
            <person name="Brooks B."/>
            <person name="Olm M.R."/>
            <person name="Firek B.A."/>
            <person name="Baker R."/>
            <person name="Thomas B.C."/>
            <person name="Morowitz M.J."/>
            <person name="Banfield J.F."/>
        </authorList>
    </citation>
    <scope>NUCLEOTIDE SEQUENCE [LARGE SCALE GENOMIC DNA]</scope>
    <source>
        <strain evidence="2">S2_018_000_R2_104</strain>
    </source>
</reference>
<evidence type="ECO:0000313" key="2">
    <source>
        <dbReference type="EMBL" id="PZO86567.1"/>
    </source>
</evidence>
<accession>A0A2W4ZZN5</accession>
<dbReference type="EMBL" id="QFNK01000108">
    <property type="protein sequence ID" value="PZO86567.1"/>
    <property type="molecule type" value="Genomic_DNA"/>
</dbReference>
<gene>
    <name evidence="2" type="ORF">DI626_06200</name>
</gene>
<evidence type="ECO:0000313" key="3">
    <source>
        <dbReference type="Proteomes" id="UP000249557"/>
    </source>
</evidence>
<name>A0A2W4ZZN5_9BACT</name>
<sequence length="234" mass="25435">MSRLKQQNGSALVYILIAVALLAALTATFMDSSSQQVTSQRAVNTVSEIKSQASLIQSSIQECVLTYPAGDTTYTPANNQVIPYPLNPDATHMLNPKPSGNKEVQFLRCPGNPGNSNDHAKIFGGKSGKFLPPPPALFQPWKYVNYAGTVYFWTSTDKTDSFILSSLKKLDDQYSECEADIIDAKSANVALDEDNQAICPSGSYCFRIHMVTPSAGGWYKGDTDADEADCSTRD</sequence>
<dbReference type="AlphaFoldDB" id="A0A2W4ZZN5"/>
<protein>
    <submittedName>
        <fullName evidence="2">Uncharacterized protein</fullName>
    </submittedName>
</protein>
<evidence type="ECO:0000256" key="1">
    <source>
        <dbReference type="SAM" id="Phobius"/>
    </source>
</evidence>
<keyword evidence="1" id="KW-0472">Membrane</keyword>
<dbReference type="Proteomes" id="UP000249557">
    <property type="component" value="Unassembled WGS sequence"/>
</dbReference>
<feature type="transmembrane region" description="Helical" evidence="1">
    <location>
        <begin position="12"/>
        <end position="30"/>
    </location>
</feature>